<comment type="caution">
    <text evidence="4">The sequence shown here is derived from an EMBL/GenBank/DDBJ whole genome shotgun (WGS) entry which is preliminary data.</text>
</comment>
<dbReference type="InterPro" id="IPR002213">
    <property type="entry name" value="UDP_glucos_trans"/>
</dbReference>
<gene>
    <name evidence="4" type="ORF">LSAT_V11C900465240</name>
</gene>
<feature type="domain" description="Reverse transcriptase zinc-binding" evidence="3">
    <location>
        <begin position="52"/>
        <end position="115"/>
    </location>
</feature>
<dbReference type="SUPFAM" id="SSF53756">
    <property type="entry name" value="UDP-Glycosyltransferase/glycogen phosphorylase"/>
    <property type="match status" value="1"/>
</dbReference>
<reference evidence="4 5" key="1">
    <citation type="journal article" date="2017" name="Nat. Commun.">
        <title>Genome assembly with in vitro proximity ligation data and whole-genome triplication in lettuce.</title>
        <authorList>
            <person name="Reyes-Chin-Wo S."/>
            <person name="Wang Z."/>
            <person name="Yang X."/>
            <person name="Kozik A."/>
            <person name="Arikit S."/>
            <person name="Song C."/>
            <person name="Xia L."/>
            <person name="Froenicke L."/>
            <person name="Lavelle D.O."/>
            <person name="Truco M.J."/>
            <person name="Xia R."/>
            <person name="Zhu S."/>
            <person name="Xu C."/>
            <person name="Xu H."/>
            <person name="Xu X."/>
            <person name="Cox K."/>
            <person name="Korf I."/>
            <person name="Meyers B.C."/>
            <person name="Michelmore R.W."/>
        </authorList>
    </citation>
    <scope>NUCLEOTIDE SEQUENCE [LARGE SCALE GENOMIC DNA]</scope>
    <source>
        <strain evidence="5">cv. Salinas</strain>
        <tissue evidence="4">Seedlings</tissue>
    </source>
</reference>
<dbReference type="PANTHER" id="PTHR48045:SF35">
    <property type="entry name" value="UDP-GLUCURONOSYL_UDP-GLUCOSYLTRANSFERASE"/>
    <property type="match status" value="1"/>
</dbReference>
<dbReference type="GO" id="GO:0035251">
    <property type="term" value="F:UDP-glucosyltransferase activity"/>
    <property type="evidence" value="ECO:0007669"/>
    <property type="project" value="UniProtKB-ARBA"/>
</dbReference>
<comment type="similarity">
    <text evidence="1">Belongs to the UDP-glycosyltransferase family.</text>
</comment>
<dbReference type="Pfam" id="PF13966">
    <property type="entry name" value="zf-RVT"/>
    <property type="match status" value="1"/>
</dbReference>
<dbReference type="Pfam" id="PF00201">
    <property type="entry name" value="UDPGT"/>
    <property type="match status" value="1"/>
</dbReference>
<evidence type="ECO:0000259" key="3">
    <source>
        <dbReference type="Pfam" id="PF13966"/>
    </source>
</evidence>
<sequence>MKDLALRRRINQGEDQWRCILDNSGTFSVSTMRKKIASKLSPSPSCASTSFVFKWNKVSPNKVNCFIWRALQKKIPSAVALRSRGIDLTIVTCNACINESECADHILLQCPFARFITDKILSWCGVQHNSFTSVGELLEYANGWGRNLKTRKRFVTICHGLIWNLWKLRNDRVFKGVFAKPGTGIEAVKSMVYFWLKCRGKQINRYREMEEHGGRRWPVLVVLAASPFHGHMTPTLQLAKALHANGFSIAIAHSKLNPPNPSNHPSFIFLPLSDNLSAIDDSGNFSNFIHTLNKNCKPSFQKHMTRLIGEQNRGNKSIVVIYDNLMFCAGSVAVDLNLVAIVFRSCSAAYFPANLVRQQLHQESRYLEQDYVMQEMVPNHHPLRYKDLPFSKSPIEDWQQLFAIISQSIRPSAVIWNTIKVLEHEALTQIQKYYQVPVFSVGPLHKITPTDLPTSFLEEDTSCIAWLDKQPPKSVIYVSFGSLMTLDKKVLTEMACGIAKSNQRFIWVVRPGSVGESEWTEFLPEGFIEETRERGLIVKWAPQRKVLAHIAVGGFWSHCGWNSTLESISEGIPMICQPFNVDQMVNARYVSYVWKIGLELEDLKSEEMESMIRRVMVDEEGEEMRVRAIGMKEMVKEAVQNGGCSYDSLEELVGFISSC</sequence>
<name>A0A9R1UCP5_LACSA</name>
<dbReference type="AlphaFoldDB" id="A0A9R1UCP5"/>
<dbReference type="CDD" id="cd03784">
    <property type="entry name" value="GT1_Gtf-like"/>
    <property type="match status" value="1"/>
</dbReference>
<organism evidence="4 5">
    <name type="scientific">Lactuca sativa</name>
    <name type="common">Garden lettuce</name>
    <dbReference type="NCBI Taxonomy" id="4236"/>
    <lineage>
        <taxon>Eukaryota</taxon>
        <taxon>Viridiplantae</taxon>
        <taxon>Streptophyta</taxon>
        <taxon>Embryophyta</taxon>
        <taxon>Tracheophyta</taxon>
        <taxon>Spermatophyta</taxon>
        <taxon>Magnoliopsida</taxon>
        <taxon>eudicotyledons</taxon>
        <taxon>Gunneridae</taxon>
        <taxon>Pentapetalae</taxon>
        <taxon>asterids</taxon>
        <taxon>campanulids</taxon>
        <taxon>Asterales</taxon>
        <taxon>Asteraceae</taxon>
        <taxon>Cichorioideae</taxon>
        <taxon>Cichorieae</taxon>
        <taxon>Lactucinae</taxon>
        <taxon>Lactuca</taxon>
    </lineage>
</organism>
<dbReference type="InterPro" id="IPR026960">
    <property type="entry name" value="RVT-Znf"/>
</dbReference>
<proteinExistence type="inferred from homology"/>
<dbReference type="EMBL" id="NBSK02000009">
    <property type="protein sequence ID" value="KAJ0184693.1"/>
    <property type="molecule type" value="Genomic_DNA"/>
</dbReference>
<accession>A0A9R1UCP5</accession>
<dbReference type="PANTHER" id="PTHR48045">
    <property type="entry name" value="UDP-GLYCOSYLTRANSFERASE 72B1"/>
    <property type="match status" value="1"/>
</dbReference>
<evidence type="ECO:0000256" key="2">
    <source>
        <dbReference type="ARBA" id="ARBA00022679"/>
    </source>
</evidence>
<dbReference type="Proteomes" id="UP000235145">
    <property type="component" value="Unassembled WGS sequence"/>
</dbReference>
<keyword evidence="2" id="KW-0808">Transferase</keyword>
<dbReference type="Gene3D" id="3.40.50.2000">
    <property type="entry name" value="Glycogen Phosphorylase B"/>
    <property type="match status" value="2"/>
</dbReference>
<dbReference type="GO" id="GO:0008194">
    <property type="term" value="F:UDP-glycosyltransferase activity"/>
    <property type="evidence" value="ECO:0000318"/>
    <property type="project" value="GO_Central"/>
</dbReference>
<evidence type="ECO:0000313" key="4">
    <source>
        <dbReference type="EMBL" id="KAJ0184693.1"/>
    </source>
</evidence>
<evidence type="ECO:0000256" key="1">
    <source>
        <dbReference type="ARBA" id="ARBA00009995"/>
    </source>
</evidence>
<protein>
    <recommendedName>
        <fullName evidence="3">Reverse transcriptase zinc-binding domain-containing protein</fullName>
    </recommendedName>
</protein>
<keyword evidence="5" id="KW-1185">Reference proteome</keyword>
<evidence type="ECO:0000313" key="5">
    <source>
        <dbReference type="Proteomes" id="UP000235145"/>
    </source>
</evidence>
<dbReference type="FunFam" id="3.40.50.2000:FF:000040">
    <property type="entry name" value="UDP-glycosyltransferase 76C1"/>
    <property type="match status" value="1"/>
</dbReference>